<dbReference type="PANTHER" id="PTHR46889:SF4">
    <property type="entry name" value="TRANSPOSASE INSO FOR INSERTION SEQUENCE ELEMENT IS911B-RELATED"/>
    <property type="match status" value="1"/>
</dbReference>
<proteinExistence type="predicted"/>
<dbReference type="SUPFAM" id="SSF53098">
    <property type="entry name" value="Ribonuclease H-like"/>
    <property type="match status" value="1"/>
</dbReference>
<dbReference type="Pfam" id="PF13276">
    <property type="entry name" value="HTH_21"/>
    <property type="match status" value="1"/>
</dbReference>
<gene>
    <name evidence="3" type="ORF">FHP05_13410</name>
</gene>
<organism evidence="3 4">
    <name type="scientific">Cerasibacillus terrae</name>
    <dbReference type="NCBI Taxonomy" id="2498845"/>
    <lineage>
        <taxon>Bacteria</taxon>
        <taxon>Bacillati</taxon>
        <taxon>Bacillota</taxon>
        <taxon>Bacilli</taxon>
        <taxon>Bacillales</taxon>
        <taxon>Bacillaceae</taxon>
        <taxon>Cerasibacillus</taxon>
    </lineage>
</organism>
<dbReference type="PROSITE" id="PS50994">
    <property type="entry name" value="INTEGRASE"/>
    <property type="match status" value="1"/>
</dbReference>
<protein>
    <submittedName>
        <fullName evidence="3">IS3 family transposase</fullName>
    </submittedName>
</protein>
<name>A0A5C8NIR0_9BACI</name>
<dbReference type="Gene3D" id="1.10.10.60">
    <property type="entry name" value="Homeodomain-like"/>
    <property type="match status" value="1"/>
</dbReference>
<dbReference type="Pfam" id="PF00665">
    <property type="entry name" value="rve"/>
    <property type="match status" value="1"/>
</dbReference>
<evidence type="ECO:0000259" key="2">
    <source>
        <dbReference type="PROSITE" id="PS50994"/>
    </source>
</evidence>
<dbReference type="InterPro" id="IPR012337">
    <property type="entry name" value="RNaseH-like_sf"/>
</dbReference>
<dbReference type="InterPro" id="IPR025948">
    <property type="entry name" value="HTH-like_dom"/>
</dbReference>
<evidence type="ECO:0000313" key="4">
    <source>
        <dbReference type="Proteomes" id="UP000321574"/>
    </source>
</evidence>
<dbReference type="NCBIfam" id="NF033516">
    <property type="entry name" value="transpos_IS3"/>
    <property type="match status" value="1"/>
</dbReference>
<dbReference type="InterPro" id="IPR050900">
    <property type="entry name" value="Transposase_IS3/IS150/IS904"/>
</dbReference>
<dbReference type="GO" id="GO:0004803">
    <property type="term" value="F:transposase activity"/>
    <property type="evidence" value="ECO:0007669"/>
    <property type="project" value="InterPro"/>
</dbReference>
<comment type="function">
    <text evidence="1">Involved in the transposition of the insertion sequence.</text>
</comment>
<dbReference type="InterPro" id="IPR036397">
    <property type="entry name" value="RNaseH_sf"/>
</dbReference>
<dbReference type="EMBL" id="VDUW01000012">
    <property type="protein sequence ID" value="TXL61080.1"/>
    <property type="molecule type" value="Genomic_DNA"/>
</dbReference>
<dbReference type="InterPro" id="IPR048020">
    <property type="entry name" value="Transpos_IS3"/>
</dbReference>
<keyword evidence="4" id="KW-1185">Reference proteome</keyword>
<dbReference type="Gene3D" id="3.30.420.10">
    <property type="entry name" value="Ribonuclease H-like superfamily/Ribonuclease H"/>
    <property type="match status" value="1"/>
</dbReference>
<dbReference type="Proteomes" id="UP000321574">
    <property type="component" value="Unassembled WGS sequence"/>
</dbReference>
<accession>A0A5C8NIR0</accession>
<sequence length="377" mass="44549">MTKRKRRTFSKEFKEQIVQLHASGKPRAEIIKEYELTPFSFDRWVGQYHSSGSFEERDNRTPEQEELIKLRKENQRLAMENDIFKASRADHGTKVDVIRNNRHKYSVSAMCEVLQIPRSTYYYEAKERDTKEEEELTKLIKEIFKENRRVYGQRKIKIELQKKGWQVSRRRIGRIMKDQGLVSKYTVAQFKPKKTTVNESDVGNVLNRAFTQDQPLKVVVSDLTYVRVRQRWHYICVLVDLHNREIIGHSAGRHKDAKLVQRAFATVPYNLNHLELFHTDRGSEFKNQLIDEALITFGIDRSLSHKGTPYDNAVAEATFKTIKTEFVNGTVFSSQEELDLELFDYVNWFNNIRIHESLDYLTPREYKLQHQLEQTAI</sequence>
<reference evidence="3 4" key="1">
    <citation type="submission" date="2019-06" db="EMBL/GenBank/DDBJ databases">
        <title>Cerasibacillus sp. nov., isolated from maize field.</title>
        <authorList>
            <person name="Lin S.-Y."/>
            <person name="Tsai C.-F."/>
            <person name="Young C.-C."/>
        </authorList>
    </citation>
    <scope>NUCLEOTIDE SEQUENCE [LARGE SCALE GENOMIC DNA]</scope>
    <source>
        <strain evidence="3 4">CC-CFT480</strain>
    </source>
</reference>
<dbReference type="AlphaFoldDB" id="A0A5C8NIR0"/>
<dbReference type="InterPro" id="IPR001584">
    <property type="entry name" value="Integrase_cat-core"/>
</dbReference>
<evidence type="ECO:0000313" key="3">
    <source>
        <dbReference type="EMBL" id="TXL61080.1"/>
    </source>
</evidence>
<evidence type="ECO:0000256" key="1">
    <source>
        <dbReference type="ARBA" id="ARBA00002286"/>
    </source>
</evidence>
<dbReference type="GO" id="GO:0015074">
    <property type="term" value="P:DNA integration"/>
    <property type="evidence" value="ECO:0007669"/>
    <property type="project" value="InterPro"/>
</dbReference>
<dbReference type="OrthoDB" id="9781005at2"/>
<dbReference type="GO" id="GO:0006313">
    <property type="term" value="P:DNA transposition"/>
    <property type="evidence" value="ECO:0007669"/>
    <property type="project" value="InterPro"/>
</dbReference>
<dbReference type="InterPro" id="IPR002514">
    <property type="entry name" value="Transposase_8"/>
</dbReference>
<dbReference type="SUPFAM" id="SSF46689">
    <property type="entry name" value="Homeodomain-like"/>
    <property type="match status" value="1"/>
</dbReference>
<dbReference type="RefSeq" id="WP_147669153.1">
    <property type="nucleotide sequence ID" value="NZ_VDUW01000012.1"/>
</dbReference>
<dbReference type="Pfam" id="PF13333">
    <property type="entry name" value="rve_2"/>
    <property type="match status" value="1"/>
</dbReference>
<dbReference type="InterPro" id="IPR009057">
    <property type="entry name" value="Homeodomain-like_sf"/>
</dbReference>
<dbReference type="GO" id="GO:0003677">
    <property type="term" value="F:DNA binding"/>
    <property type="evidence" value="ECO:0007669"/>
    <property type="project" value="InterPro"/>
</dbReference>
<comment type="caution">
    <text evidence="3">The sequence shown here is derived from an EMBL/GenBank/DDBJ whole genome shotgun (WGS) entry which is preliminary data.</text>
</comment>
<dbReference type="PANTHER" id="PTHR46889">
    <property type="entry name" value="TRANSPOSASE INSF FOR INSERTION SEQUENCE IS3B-RELATED"/>
    <property type="match status" value="1"/>
</dbReference>
<dbReference type="Pfam" id="PF01527">
    <property type="entry name" value="HTH_Tnp_1"/>
    <property type="match status" value="1"/>
</dbReference>
<feature type="domain" description="Integrase catalytic" evidence="2">
    <location>
        <begin position="211"/>
        <end position="371"/>
    </location>
</feature>